<feature type="region of interest" description="Disordered" evidence="1">
    <location>
        <begin position="196"/>
        <end position="224"/>
    </location>
</feature>
<evidence type="ECO:0000256" key="1">
    <source>
        <dbReference type="SAM" id="MobiDB-lite"/>
    </source>
</evidence>
<protein>
    <submittedName>
        <fullName evidence="2">Uncharacterized protein</fullName>
    </submittedName>
</protein>
<reference evidence="2" key="1">
    <citation type="submission" date="2020-05" db="UniProtKB">
        <authorList>
            <consortium name="EnsemblMetazoa"/>
        </authorList>
    </citation>
    <scope>IDENTIFICATION</scope>
    <source>
        <strain evidence="2">Aabys</strain>
    </source>
</reference>
<sequence length="255" mass="27756">MILLCQASLPADTENPNNADDCLNNSLEAVIWCRGSRALKNALNNLSKTNKPVVIVRGLELVPSAANGNLTDNTVDDGDTDDTFLGRFSRYLGTHELNIKFSDLLTDVSERRQYMARELDQSGMQMDTISGEARKKDKGGGAMMLMALMFSKMMAVMGLGGLGALAMKALGVSMMALMMAALVGVKSLASQGHESSHSVQYVSADGHHHKRRRRRSVGNGVDDDKYRIGSGEMLQDNVKSTLPLAYRGWSQKLTI</sequence>
<dbReference type="VEuPathDB" id="VectorBase:MDOA010286"/>
<dbReference type="InterPro" id="IPR012464">
    <property type="entry name" value="DUF1676"/>
</dbReference>
<accession>A0A1I8N0J0</accession>
<dbReference type="AlphaFoldDB" id="A0A1I8N0J0"/>
<dbReference type="PANTHER" id="PTHR21879:SF23">
    <property type="entry name" value="IP06949P"/>
    <property type="match status" value="1"/>
</dbReference>
<proteinExistence type="predicted"/>
<dbReference type="GO" id="GO:0016020">
    <property type="term" value="C:membrane"/>
    <property type="evidence" value="ECO:0007669"/>
    <property type="project" value="TreeGrafter"/>
</dbReference>
<dbReference type="STRING" id="7370.A0A1I8N0J0"/>
<dbReference type="eggNOG" id="ENOG502S5ZF">
    <property type="taxonomic scope" value="Eukaryota"/>
</dbReference>
<name>A0A1I8N0J0_MUSDO</name>
<dbReference type="EnsemblMetazoa" id="MDOA010286-RB">
    <property type="protein sequence ID" value="MDOA010286-PB"/>
    <property type="gene ID" value="MDOA010286"/>
</dbReference>
<organism evidence="2">
    <name type="scientific">Musca domestica</name>
    <name type="common">House fly</name>
    <dbReference type="NCBI Taxonomy" id="7370"/>
    <lineage>
        <taxon>Eukaryota</taxon>
        <taxon>Metazoa</taxon>
        <taxon>Ecdysozoa</taxon>
        <taxon>Arthropoda</taxon>
        <taxon>Hexapoda</taxon>
        <taxon>Insecta</taxon>
        <taxon>Pterygota</taxon>
        <taxon>Neoptera</taxon>
        <taxon>Endopterygota</taxon>
        <taxon>Diptera</taxon>
        <taxon>Brachycera</taxon>
        <taxon>Muscomorpha</taxon>
        <taxon>Muscoidea</taxon>
        <taxon>Muscidae</taxon>
        <taxon>Musca</taxon>
    </lineage>
</organism>
<dbReference type="VEuPathDB" id="VectorBase:MDOMA2_000893"/>
<feature type="compositionally biased region" description="Basic residues" evidence="1">
    <location>
        <begin position="207"/>
        <end position="216"/>
    </location>
</feature>
<dbReference type="PANTHER" id="PTHR21879">
    <property type="entry name" value="FI03362P-RELATED-RELATED"/>
    <property type="match status" value="1"/>
</dbReference>
<dbReference type="Pfam" id="PF07898">
    <property type="entry name" value="DUF1676"/>
    <property type="match status" value="1"/>
</dbReference>
<evidence type="ECO:0000313" key="2">
    <source>
        <dbReference type="EnsemblMetazoa" id="MDOA010286-PB"/>
    </source>
</evidence>